<dbReference type="GO" id="GO:0005886">
    <property type="term" value="C:plasma membrane"/>
    <property type="evidence" value="ECO:0007669"/>
    <property type="project" value="UniProtKB-SubCell"/>
</dbReference>
<keyword evidence="5 8" id="KW-0812">Transmembrane</keyword>
<comment type="similarity">
    <text evidence="2 8">Belongs to the arsenical resistance-3 (ACR3) (TC 2.A.59) family.</text>
</comment>
<feature type="transmembrane region" description="Helical" evidence="9">
    <location>
        <begin position="184"/>
        <end position="206"/>
    </location>
</feature>
<dbReference type="InterPro" id="IPR038770">
    <property type="entry name" value="Na+/solute_symporter_sf"/>
</dbReference>
<feature type="transmembrane region" description="Helical" evidence="9">
    <location>
        <begin position="114"/>
        <end position="141"/>
    </location>
</feature>
<feature type="transmembrane region" description="Helical" evidence="9">
    <location>
        <begin position="283"/>
        <end position="307"/>
    </location>
</feature>
<feature type="transmembrane region" description="Helical" evidence="9">
    <location>
        <begin position="256"/>
        <end position="277"/>
    </location>
</feature>
<reference evidence="10 11" key="1">
    <citation type="submission" date="2017-05" db="EMBL/GenBank/DDBJ databases">
        <authorList>
            <person name="Song R."/>
            <person name="Chenine A.L."/>
            <person name="Ruprecht R.M."/>
        </authorList>
    </citation>
    <scope>NUCLEOTIDE SEQUENCE [LARGE SCALE GENOMIC DNA]</scope>
    <source>
        <strain evidence="10 11">CECT 8489</strain>
    </source>
</reference>
<feature type="transmembrane region" description="Helical" evidence="9">
    <location>
        <begin position="212"/>
        <end position="235"/>
    </location>
</feature>
<keyword evidence="3 8" id="KW-0813">Transport</keyword>
<dbReference type="Gene3D" id="1.20.1530.20">
    <property type="match status" value="1"/>
</dbReference>
<evidence type="ECO:0000256" key="7">
    <source>
        <dbReference type="ARBA" id="ARBA00023136"/>
    </source>
</evidence>
<keyword evidence="4 8" id="KW-1003">Cell membrane</keyword>
<dbReference type="GO" id="GO:0015297">
    <property type="term" value="F:antiporter activity"/>
    <property type="evidence" value="ECO:0007669"/>
    <property type="project" value="UniProtKB-UniRule"/>
</dbReference>
<feature type="transmembrane region" description="Helical" evidence="9">
    <location>
        <begin position="153"/>
        <end position="172"/>
    </location>
</feature>
<evidence type="ECO:0000256" key="3">
    <source>
        <dbReference type="ARBA" id="ARBA00022448"/>
    </source>
</evidence>
<keyword evidence="11" id="KW-1185">Reference proteome</keyword>
<comment type="subcellular location">
    <subcellularLocation>
        <location evidence="1 8">Cell membrane</location>
        <topology evidence="1 8">Multi-pass membrane protein</topology>
    </subcellularLocation>
</comment>
<keyword evidence="7 8" id="KW-0472">Membrane</keyword>
<dbReference type="AlphaFoldDB" id="A0A238J1J0"/>
<dbReference type="GO" id="GO:0015104">
    <property type="term" value="F:antimonite transmembrane transporter activity"/>
    <property type="evidence" value="ECO:0007669"/>
    <property type="project" value="TreeGrafter"/>
</dbReference>
<dbReference type="PANTHER" id="PTHR43057:SF1">
    <property type="entry name" value="ARSENICAL-RESISTANCE PROTEIN 3"/>
    <property type="match status" value="1"/>
</dbReference>
<dbReference type="GO" id="GO:0015105">
    <property type="term" value="F:arsenite transmembrane transporter activity"/>
    <property type="evidence" value="ECO:0007669"/>
    <property type="project" value="TreeGrafter"/>
</dbReference>
<dbReference type="Pfam" id="PF01758">
    <property type="entry name" value="SBF"/>
    <property type="match status" value="1"/>
</dbReference>
<dbReference type="Proteomes" id="UP000201838">
    <property type="component" value="Unassembled WGS sequence"/>
</dbReference>
<accession>A0A238J1J0</accession>
<organism evidence="10 11">
    <name type="scientific">Boseongicola aestuarii</name>
    <dbReference type="NCBI Taxonomy" id="1470561"/>
    <lineage>
        <taxon>Bacteria</taxon>
        <taxon>Pseudomonadati</taxon>
        <taxon>Pseudomonadota</taxon>
        <taxon>Alphaproteobacteria</taxon>
        <taxon>Rhodobacterales</taxon>
        <taxon>Paracoccaceae</taxon>
        <taxon>Boseongicola</taxon>
    </lineage>
</organism>
<proteinExistence type="inferred from homology"/>
<feature type="transmembrane region" description="Helical" evidence="9">
    <location>
        <begin position="71"/>
        <end position="93"/>
    </location>
</feature>
<evidence type="ECO:0000256" key="6">
    <source>
        <dbReference type="ARBA" id="ARBA00022989"/>
    </source>
</evidence>
<evidence type="ECO:0000256" key="4">
    <source>
        <dbReference type="ARBA" id="ARBA00022475"/>
    </source>
</evidence>
<dbReference type="InterPro" id="IPR004706">
    <property type="entry name" value="Arsenical-R_Acr3"/>
</dbReference>
<dbReference type="InterPro" id="IPR002657">
    <property type="entry name" value="BilAc:Na_symport/Acr3"/>
</dbReference>
<evidence type="ECO:0000313" key="10">
    <source>
        <dbReference type="EMBL" id="SMX24183.1"/>
    </source>
</evidence>
<evidence type="ECO:0000256" key="8">
    <source>
        <dbReference type="PIRNR" id="PIRNR005508"/>
    </source>
</evidence>
<dbReference type="PIRSF" id="PIRSF005508">
    <property type="entry name" value="Acr3"/>
    <property type="match status" value="1"/>
</dbReference>
<evidence type="ECO:0000256" key="1">
    <source>
        <dbReference type="ARBA" id="ARBA00004651"/>
    </source>
</evidence>
<name>A0A238J1J0_9RHOB</name>
<gene>
    <name evidence="10" type="ORF">BOA8489_02306</name>
</gene>
<dbReference type="PANTHER" id="PTHR43057">
    <property type="entry name" value="ARSENITE EFFLUX TRANSPORTER"/>
    <property type="match status" value="1"/>
</dbReference>
<sequence>MARPGYCGKNLRAARVSGVLLPVRRFLSTSLARAFMPRGMNIFERYLSLWIALAMAGGVLIGSTAPSLVEAIAMAEVASVNLVVAVLIWAMVYPMMVGVDPGSLRNAVKQPKGLAITLLVNWLIKPFTMAGLGVLFFEVVFADFISPQDAQQYIAGLILLGAAPCTAMVFVWSQLTRGDEGYTLLQVSVNDVVMVFAFAPIVALLLGVTDIVVPWGTLLLSVVLFVALPLAAGVWTRHLLGSEARIEAFRERIKPWSVVGLIATVVILFGLQGQVILDRPQVILLIAVPILIQSYGIFALAYAAAFIWRVPHKIAAPCALIGTSNFFELAVAVAISLFGLNSGAALATVVGVLVEVPVMLSLVAFANRTRGRFERRNST</sequence>
<evidence type="ECO:0000256" key="5">
    <source>
        <dbReference type="ARBA" id="ARBA00022692"/>
    </source>
</evidence>
<dbReference type="EMBL" id="FXXQ01000007">
    <property type="protein sequence ID" value="SMX24183.1"/>
    <property type="molecule type" value="Genomic_DNA"/>
</dbReference>
<evidence type="ECO:0000256" key="2">
    <source>
        <dbReference type="ARBA" id="ARBA00010110"/>
    </source>
</evidence>
<keyword evidence="6 8" id="KW-1133">Transmembrane helix</keyword>
<feature type="transmembrane region" description="Helical" evidence="9">
    <location>
        <begin position="344"/>
        <end position="366"/>
    </location>
</feature>
<evidence type="ECO:0000313" key="11">
    <source>
        <dbReference type="Proteomes" id="UP000201838"/>
    </source>
</evidence>
<evidence type="ECO:0000256" key="9">
    <source>
        <dbReference type="SAM" id="Phobius"/>
    </source>
</evidence>
<dbReference type="NCBIfam" id="TIGR00832">
    <property type="entry name" value="acr3"/>
    <property type="match status" value="1"/>
</dbReference>
<feature type="transmembrane region" description="Helical" evidence="9">
    <location>
        <begin position="46"/>
        <end position="65"/>
    </location>
</feature>
<protein>
    <submittedName>
        <fullName evidence="10">Sodium Bile acid symporter family protein</fullName>
    </submittedName>
</protein>
<feature type="transmembrane region" description="Helical" evidence="9">
    <location>
        <begin position="314"/>
        <end position="338"/>
    </location>
</feature>